<dbReference type="InterPro" id="IPR036513">
    <property type="entry name" value="STAS_dom_sf"/>
</dbReference>
<feature type="domain" description="STAS" evidence="1">
    <location>
        <begin position="1"/>
        <end position="57"/>
    </location>
</feature>
<dbReference type="CDD" id="cd07042">
    <property type="entry name" value="STAS_SulP_like_sulfate_transporter"/>
    <property type="match status" value="1"/>
</dbReference>
<organism evidence="2 3">
    <name type="scientific">Ilyodon furcidens</name>
    <name type="common">goldbreast splitfin</name>
    <dbReference type="NCBI Taxonomy" id="33524"/>
    <lineage>
        <taxon>Eukaryota</taxon>
        <taxon>Metazoa</taxon>
        <taxon>Chordata</taxon>
        <taxon>Craniata</taxon>
        <taxon>Vertebrata</taxon>
        <taxon>Euteleostomi</taxon>
        <taxon>Actinopterygii</taxon>
        <taxon>Neopterygii</taxon>
        <taxon>Teleostei</taxon>
        <taxon>Neoteleostei</taxon>
        <taxon>Acanthomorphata</taxon>
        <taxon>Ovalentaria</taxon>
        <taxon>Atherinomorphae</taxon>
        <taxon>Cyprinodontiformes</taxon>
        <taxon>Goodeidae</taxon>
        <taxon>Ilyodon</taxon>
    </lineage>
</organism>
<name>A0ABV0UXZ5_9TELE</name>
<dbReference type="Proteomes" id="UP001482620">
    <property type="component" value="Unassembled WGS sequence"/>
</dbReference>
<dbReference type="PROSITE" id="PS50801">
    <property type="entry name" value="STAS"/>
    <property type="match status" value="1"/>
</dbReference>
<dbReference type="SUPFAM" id="SSF52091">
    <property type="entry name" value="SpoIIaa-like"/>
    <property type="match status" value="1"/>
</dbReference>
<dbReference type="Pfam" id="PF01740">
    <property type="entry name" value="STAS"/>
    <property type="match status" value="1"/>
</dbReference>
<evidence type="ECO:0000313" key="2">
    <source>
        <dbReference type="EMBL" id="MEQ2250006.1"/>
    </source>
</evidence>
<dbReference type="EMBL" id="JAHRIQ010087835">
    <property type="protein sequence ID" value="MEQ2250006.1"/>
    <property type="molecule type" value="Genomic_DNA"/>
</dbReference>
<gene>
    <name evidence="2" type="ORF">ILYODFUR_035415</name>
</gene>
<keyword evidence="3" id="KW-1185">Reference proteome</keyword>
<dbReference type="InterPro" id="IPR002645">
    <property type="entry name" value="STAS_dom"/>
</dbReference>
<reference evidence="2 3" key="1">
    <citation type="submission" date="2021-06" db="EMBL/GenBank/DDBJ databases">
        <authorList>
            <person name="Palmer J.M."/>
        </authorList>
    </citation>
    <scope>NUCLEOTIDE SEQUENCE [LARGE SCALE GENOMIC DNA]</scope>
    <source>
        <strain evidence="3">if_2019</strain>
        <tissue evidence="2">Muscle</tissue>
    </source>
</reference>
<dbReference type="Gene3D" id="3.30.750.24">
    <property type="entry name" value="STAS domain"/>
    <property type="match status" value="1"/>
</dbReference>
<sequence length="77" mass="8581">MNWNAELPSEISVPRVNLHSLILDFSAVSFLDISAMKGLKMAFKEFIRVDVEVYIVSCDGRGGQKPQPCGGIYKDFT</sequence>
<evidence type="ECO:0000259" key="1">
    <source>
        <dbReference type="PROSITE" id="PS50801"/>
    </source>
</evidence>
<comment type="caution">
    <text evidence="2">The sequence shown here is derived from an EMBL/GenBank/DDBJ whole genome shotgun (WGS) entry which is preliminary data.</text>
</comment>
<evidence type="ECO:0000313" key="3">
    <source>
        <dbReference type="Proteomes" id="UP001482620"/>
    </source>
</evidence>
<accession>A0ABV0UXZ5</accession>
<protein>
    <recommendedName>
        <fullName evidence="1">STAS domain-containing protein</fullName>
    </recommendedName>
</protein>
<proteinExistence type="predicted"/>